<name>A0A369JXB8_HYPMA</name>
<protein>
    <submittedName>
        <fullName evidence="1">Uncharacterized protein</fullName>
    </submittedName>
</protein>
<keyword evidence="2" id="KW-1185">Reference proteome</keyword>
<dbReference type="EMBL" id="LUEZ02000021">
    <property type="protein sequence ID" value="RDB26971.1"/>
    <property type="molecule type" value="Genomic_DNA"/>
</dbReference>
<evidence type="ECO:0000313" key="1">
    <source>
        <dbReference type="EMBL" id="RDB26971.1"/>
    </source>
</evidence>
<sequence>MTATPSPRFSSPWFVQFDVIPCRVRPPVCLLGHSEFFALGNLRLVDGALQMSAHMPTYGEQYTVIVLAKETQDLRLRKSNSCAMSAVAVAQDV</sequence>
<comment type="caution">
    <text evidence="1">The sequence shown here is derived from an EMBL/GenBank/DDBJ whole genome shotgun (WGS) entry which is preliminary data.</text>
</comment>
<reference evidence="1" key="1">
    <citation type="submission" date="2018-04" db="EMBL/GenBank/DDBJ databases">
        <title>Whole genome sequencing of Hypsizygus marmoreus.</title>
        <authorList>
            <person name="Choi I.-G."/>
            <person name="Min B."/>
            <person name="Kim J.-G."/>
            <person name="Kim S."/>
            <person name="Oh Y.-L."/>
            <person name="Kong W.-S."/>
            <person name="Park H."/>
            <person name="Jeong J."/>
            <person name="Song E.-S."/>
        </authorList>
    </citation>
    <scope>NUCLEOTIDE SEQUENCE [LARGE SCALE GENOMIC DNA]</scope>
    <source>
        <strain evidence="1">51987-8</strain>
    </source>
</reference>
<dbReference type="Proteomes" id="UP000076154">
    <property type="component" value="Unassembled WGS sequence"/>
</dbReference>
<dbReference type="AlphaFoldDB" id="A0A369JXB8"/>
<accession>A0A369JXB8</accession>
<proteinExistence type="predicted"/>
<evidence type="ECO:0000313" key="2">
    <source>
        <dbReference type="Proteomes" id="UP000076154"/>
    </source>
</evidence>
<gene>
    <name evidence="1" type="ORF">Hypma_005086</name>
</gene>
<organism evidence="1 2">
    <name type="scientific">Hypsizygus marmoreus</name>
    <name type="common">White beech mushroom</name>
    <name type="synonym">Agaricus marmoreus</name>
    <dbReference type="NCBI Taxonomy" id="39966"/>
    <lineage>
        <taxon>Eukaryota</taxon>
        <taxon>Fungi</taxon>
        <taxon>Dikarya</taxon>
        <taxon>Basidiomycota</taxon>
        <taxon>Agaricomycotina</taxon>
        <taxon>Agaricomycetes</taxon>
        <taxon>Agaricomycetidae</taxon>
        <taxon>Agaricales</taxon>
        <taxon>Tricholomatineae</taxon>
        <taxon>Lyophyllaceae</taxon>
        <taxon>Hypsizygus</taxon>
    </lineage>
</organism>
<dbReference type="InParanoid" id="A0A369JXB8"/>